<evidence type="ECO:0000313" key="2">
    <source>
        <dbReference type="Proteomes" id="UP000051295"/>
    </source>
</evidence>
<sequence>MNTALHQDLVWCLQALSQDAAQQRQLYPDFVHLADELVLDFDQALDVAGRDILDRNPDLAALDALIDSKGGLSDYWSDEALEGSTFWQEIRARARNALTNRDLPVAMPGTPPSGMYYVEGNVGWRDRLAVWFRRKT</sequence>
<accession>A0A0T5NSY6</accession>
<gene>
    <name evidence="1" type="ORF">XM53_13415</name>
</gene>
<proteinExistence type="predicted"/>
<organism evidence="1 2">
    <name type="scientific">Roseovarius atlanticus</name>
    <dbReference type="NCBI Taxonomy" id="1641875"/>
    <lineage>
        <taxon>Bacteria</taxon>
        <taxon>Pseudomonadati</taxon>
        <taxon>Pseudomonadota</taxon>
        <taxon>Alphaproteobacteria</taxon>
        <taxon>Rhodobacterales</taxon>
        <taxon>Roseobacteraceae</taxon>
        <taxon>Roseovarius</taxon>
    </lineage>
</organism>
<dbReference type="STRING" id="1641875.XM53_13415"/>
<dbReference type="OrthoDB" id="7855179at2"/>
<dbReference type="PATRIC" id="fig|1641875.4.peg.479"/>
<dbReference type="RefSeq" id="WP_057794151.1">
    <property type="nucleotide sequence ID" value="NZ_LAXJ01000013.1"/>
</dbReference>
<evidence type="ECO:0000313" key="1">
    <source>
        <dbReference type="EMBL" id="KRS12050.1"/>
    </source>
</evidence>
<keyword evidence="2" id="KW-1185">Reference proteome</keyword>
<dbReference type="EMBL" id="LAXJ01000013">
    <property type="protein sequence ID" value="KRS12050.1"/>
    <property type="molecule type" value="Genomic_DNA"/>
</dbReference>
<dbReference type="Proteomes" id="UP000051295">
    <property type="component" value="Unassembled WGS sequence"/>
</dbReference>
<protein>
    <submittedName>
        <fullName evidence="1">Uncharacterized protein</fullName>
    </submittedName>
</protein>
<name>A0A0T5NSY6_9RHOB</name>
<dbReference type="AlphaFoldDB" id="A0A0T5NSY6"/>
<reference evidence="1 2" key="1">
    <citation type="submission" date="2015-04" db="EMBL/GenBank/DDBJ databases">
        <title>The draft genome sequence of Roseovarius sp.R12b.</title>
        <authorList>
            <person name="Li G."/>
            <person name="Lai Q."/>
            <person name="Shao Z."/>
            <person name="Yan P."/>
        </authorList>
    </citation>
    <scope>NUCLEOTIDE SEQUENCE [LARGE SCALE GENOMIC DNA]</scope>
    <source>
        <strain evidence="1 2">R12B</strain>
    </source>
</reference>
<comment type="caution">
    <text evidence="1">The sequence shown here is derived from an EMBL/GenBank/DDBJ whole genome shotgun (WGS) entry which is preliminary data.</text>
</comment>